<name>A0A8H5DYI4_9HYPO</name>
<organism evidence="1 2">
    <name type="scientific">Fusarium anthophilum</name>
    <dbReference type="NCBI Taxonomy" id="48485"/>
    <lineage>
        <taxon>Eukaryota</taxon>
        <taxon>Fungi</taxon>
        <taxon>Dikarya</taxon>
        <taxon>Ascomycota</taxon>
        <taxon>Pezizomycotina</taxon>
        <taxon>Sordariomycetes</taxon>
        <taxon>Hypocreomycetidae</taxon>
        <taxon>Hypocreales</taxon>
        <taxon>Nectriaceae</taxon>
        <taxon>Fusarium</taxon>
        <taxon>Fusarium fujikuroi species complex</taxon>
    </lineage>
</organism>
<proteinExistence type="predicted"/>
<sequence>MKSTITRYLNGRIYAYRVSKEPDNSIGPVEPAATYKAEPESNEEIHKILAHDVASDLSRAVYCTRNSVVCVGQDGDVLWCYELEPHSTVLHGHVPDSVFSLDGSTLWVYRPDAMANRGDDKWVALGADTGKVLAEMSLGTVGHGGQHVLHPDGQHILLDVGEGQDGSSMFRATVAGDHFDFYKYEFEDRALIDIAPNGRHFMTVHHLGVDVAFQLFPNGEMVLRLTLEDLGYANESDNEDELQIHYIGGFLNSDIAVVAVEGWNDGEEWRNYHRVDLRTGTVSDCFEAHSHEEYDFEPLGDGTWITSRPDGNPVRYRWPDSGEAKEL</sequence>
<accession>A0A8H5DYI4</accession>
<protein>
    <submittedName>
        <fullName evidence="1">Uncharacterized protein</fullName>
    </submittedName>
</protein>
<evidence type="ECO:0000313" key="1">
    <source>
        <dbReference type="EMBL" id="KAF5240513.1"/>
    </source>
</evidence>
<dbReference type="InterPro" id="IPR011047">
    <property type="entry name" value="Quinoprotein_ADH-like_sf"/>
</dbReference>
<gene>
    <name evidence="1" type="ORF">FANTH_9561</name>
</gene>
<comment type="caution">
    <text evidence="1">The sequence shown here is derived from an EMBL/GenBank/DDBJ whole genome shotgun (WGS) entry which is preliminary data.</text>
</comment>
<dbReference type="SUPFAM" id="SSF50998">
    <property type="entry name" value="Quinoprotein alcohol dehydrogenase-like"/>
    <property type="match status" value="1"/>
</dbReference>
<evidence type="ECO:0000313" key="2">
    <source>
        <dbReference type="Proteomes" id="UP000573603"/>
    </source>
</evidence>
<reference evidence="1 2" key="1">
    <citation type="journal article" date="2020" name="BMC Genomics">
        <title>Correction to: Identification and distribution of gene clusters required for synthesis of sphingolipid metabolism inhibitors in diverse species of the filamentous fungus Fusarium.</title>
        <authorList>
            <person name="Kim H.S."/>
            <person name="Lohmar J.M."/>
            <person name="Busman M."/>
            <person name="Brown D.W."/>
            <person name="Naumann T.A."/>
            <person name="Divon H.H."/>
            <person name="Lysoe E."/>
            <person name="Uhlig S."/>
            <person name="Proctor R.H."/>
        </authorList>
    </citation>
    <scope>NUCLEOTIDE SEQUENCE [LARGE SCALE GENOMIC DNA]</scope>
    <source>
        <strain evidence="1 2">NRRL 25214</strain>
    </source>
</reference>
<dbReference type="Proteomes" id="UP000573603">
    <property type="component" value="Unassembled WGS sequence"/>
</dbReference>
<dbReference type="AlphaFoldDB" id="A0A8H5DYI4"/>
<keyword evidence="2" id="KW-1185">Reference proteome</keyword>
<dbReference type="EMBL" id="JABEVY010000250">
    <property type="protein sequence ID" value="KAF5240513.1"/>
    <property type="molecule type" value="Genomic_DNA"/>
</dbReference>